<reference evidence="2 3" key="1">
    <citation type="submission" date="2020-08" db="EMBL/GenBank/DDBJ databases">
        <title>Sequencing the genomes of 1000 actinobacteria strains.</title>
        <authorList>
            <person name="Klenk H.-P."/>
        </authorList>
    </citation>
    <scope>NUCLEOTIDE SEQUENCE [LARGE SCALE GENOMIC DNA]</scope>
    <source>
        <strain evidence="2 3">DSM 41654</strain>
    </source>
</reference>
<name>A0A7W7VWY1_KITKI</name>
<protein>
    <submittedName>
        <fullName evidence="2">Uncharacterized protein</fullName>
    </submittedName>
</protein>
<evidence type="ECO:0000313" key="2">
    <source>
        <dbReference type="EMBL" id="MBB4925408.1"/>
    </source>
</evidence>
<comment type="caution">
    <text evidence="2">The sequence shown here is derived from an EMBL/GenBank/DDBJ whole genome shotgun (WGS) entry which is preliminary data.</text>
</comment>
<evidence type="ECO:0000313" key="3">
    <source>
        <dbReference type="Proteomes" id="UP000540506"/>
    </source>
</evidence>
<dbReference type="AlphaFoldDB" id="A0A7W7VWY1"/>
<feature type="region of interest" description="Disordered" evidence="1">
    <location>
        <begin position="70"/>
        <end position="104"/>
    </location>
</feature>
<keyword evidence="3" id="KW-1185">Reference proteome</keyword>
<dbReference type="Proteomes" id="UP000540506">
    <property type="component" value="Unassembled WGS sequence"/>
</dbReference>
<gene>
    <name evidence="2" type="ORF">FHR34_004401</name>
</gene>
<feature type="region of interest" description="Disordered" evidence="1">
    <location>
        <begin position="193"/>
        <end position="236"/>
    </location>
</feature>
<proteinExistence type="predicted"/>
<dbReference type="EMBL" id="JACHJV010000001">
    <property type="protein sequence ID" value="MBB4925408.1"/>
    <property type="molecule type" value="Genomic_DNA"/>
</dbReference>
<evidence type="ECO:0000256" key="1">
    <source>
        <dbReference type="SAM" id="MobiDB-lite"/>
    </source>
</evidence>
<organism evidence="2 3">
    <name type="scientific">Kitasatospora kifunensis</name>
    <name type="common">Streptomyces kifunensis</name>
    <dbReference type="NCBI Taxonomy" id="58351"/>
    <lineage>
        <taxon>Bacteria</taxon>
        <taxon>Bacillati</taxon>
        <taxon>Actinomycetota</taxon>
        <taxon>Actinomycetes</taxon>
        <taxon>Kitasatosporales</taxon>
        <taxon>Streptomycetaceae</taxon>
        <taxon>Kitasatospora</taxon>
    </lineage>
</organism>
<accession>A0A7W7VWY1</accession>
<sequence>MCVTLAQSSRALVLGREFTPRNQAATNSVHIRTERTFSSSRPRRFIRTPRLPLLAETYAAPIRLPTLLLMHRSPGRPSGARAAEDRNGRRPTGPDLGSTRSSGCLPGNLDIETLSRTYHSIKRFVRVVPLMALRADLTRTPPTLSPVTHVRVLRPAEPPRAAPACRERSVLPSLLLLSLGASAFSLSGFPLSSGQRLPSGRFPASARRTRTTEAVRASDPCSADPAHLAPDPPTSR</sequence>